<organism evidence="2 3">
    <name type="scientific">Cardiocondyla obscurior</name>
    <dbReference type="NCBI Taxonomy" id="286306"/>
    <lineage>
        <taxon>Eukaryota</taxon>
        <taxon>Metazoa</taxon>
        <taxon>Ecdysozoa</taxon>
        <taxon>Arthropoda</taxon>
        <taxon>Hexapoda</taxon>
        <taxon>Insecta</taxon>
        <taxon>Pterygota</taxon>
        <taxon>Neoptera</taxon>
        <taxon>Endopterygota</taxon>
        <taxon>Hymenoptera</taxon>
        <taxon>Apocrita</taxon>
        <taxon>Aculeata</taxon>
        <taxon>Formicoidea</taxon>
        <taxon>Formicidae</taxon>
        <taxon>Myrmicinae</taxon>
        <taxon>Cardiocondyla</taxon>
    </lineage>
</organism>
<keyword evidence="1" id="KW-0472">Membrane</keyword>
<keyword evidence="1" id="KW-0812">Transmembrane</keyword>
<evidence type="ECO:0000313" key="2">
    <source>
        <dbReference type="EMBL" id="KAL0129990.1"/>
    </source>
</evidence>
<dbReference type="Proteomes" id="UP001430953">
    <property type="component" value="Unassembled WGS sequence"/>
</dbReference>
<gene>
    <name evidence="2" type="ORF">PUN28_001929</name>
</gene>
<accession>A0AAW2GRT1</accession>
<feature type="transmembrane region" description="Helical" evidence="1">
    <location>
        <begin position="32"/>
        <end position="49"/>
    </location>
</feature>
<keyword evidence="3" id="KW-1185">Reference proteome</keyword>
<dbReference type="EMBL" id="JADYXP020000002">
    <property type="protein sequence ID" value="KAL0129990.1"/>
    <property type="molecule type" value="Genomic_DNA"/>
</dbReference>
<evidence type="ECO:0000256" key="1">
    <source>
        <dbReference type="SAM" id="Phobius"/>
    </source>
</evidence>
<keyword evidence="1" id="KW-1133">Transmembrane helix</keyword>
<sequence length="76" mass="8886">MLNGDPTTSPTIPIISTRSDIFKQENAREKNCYIIIFFFFLIIYPRVAIKNVKLYENSLPALLKHVKFYDTIGQYI</sequence>
<evidence type="ECO:0000313" key="3">
    <source>
        <dbReference type="Proteomes" id="UP001430953"/>
    </source>
</evidence>
<proteinExistence type="predicted"/>
<reference evidence="2 3" key="1">
    <citation type="submission" date="2023-03" db="EMBL/GenBank/DDBJ databases">
        <title>High recombination rates correlate with genetic variation in Cardiocondyla obscurior ants.</title>
        <authorList>
            <person name="Errbii M."/>
        </authorList>
    </citation>
    <scope>NUCLEOTIDE SEQUENCE [LARGE SCALE GENOMIC DNA]</scope>
    <source>
        <strain evidence="2">Alpha-2009</strain>
        <tissue evidence="2">Whole body</tissue>
    </source>
</reference>
<dbReference type="AlphaFoldDB" id="A0AAW2GRT1"/>
<name>A0AAW2GRT1_9HYME</name>
<protein>
    <submittedName>
        <fullName evidence="2">Uncharacterized protein</fullName>
    </submittedName>
</protein>
<comment type="caution">
    <text evidence="2">The sequence shown here is derived from an EMBL/GenBank/DDBJ whole genome shotgun (WGS) entry which is preliminary data.</text>
</comment>